<dbReference type="EMBL" id="BJYV01000014">
    <property type="protein sequence ID" value="GEO22245.1"/>
    <property type="molecule type" value="Genomic_DNA"/>
</dbReference>
<dbReference type="Pfam" id="PF09720">
    <property type="entry name" value="Unstab_antitox"/>
    <property type="match status" value="1"/>
</dbReference>
<dbReference type="Proteomes" id="UP000321301">
    <property type="component" value="Unassembled WGS sequence"/>
</dbReference>
<evidence type="ECO:0000313" key="3">
    <source>
        <dbReference type="Proteomes" id="UP000321301"/>
    </source>
</evidence>
<gene>
    <name evidence="2" type="ORF">CQA01_27790</name>
</gene>
<name>A0A512CDG0_9BACT</name>
<keyword evidence="3" id="KW-1185">Reference proteome</keyword>
<dbReference type="RefSeq" id="WP_146947992.1">
    <property type="nucleotide sequence ID" value="NZ_BJYV01000014.1"/>
</dbReference>
<feature type="region of interest" description="Disordered" evidence="1">
    <location>
        <begin position="73"/>
        <end position="93"/>
    </location>
</feature>
<accession>A0A512CDG0</accession>
<sequence length="93" mass="10839">MNLKILNNRYFVEKEIIMGGAQIRELLHEYINKADDRFINLMYAMVQADMKEDDYELSAIHKKILDERIAAHKANPSSGSSWEEVKARIKSQL</sequence>
<protein>
    <submittedName>
        <fullName evidence="2">Uncharacterized protein</fullName>
    </submittedName>
</protein>
<comment type="caution">
    <text evidence="2">The sequence shown here is derived from an EMBL/GenBank/DDBJ whole genome shotgun (WGS) entry which is preliminary data.</text>
</comment>
<evidence type="ECO:0000313" key="2">
    <source>
        <dbReference type="EMBL" id="GEO22245.1"/>
    </source>
</evidence>
<evidence type="ECO:0000256" key="1">
    <source>
        <dbReference type="SAM" id="MobiDB-lite"/>
    </source>
</evidence>
<reference evidence="2 3" key="1">
    <citation type="submission" date="2019-07" db="EMBL/GenBank/DDBJ databases">
        <title>Whole genome shotgun sequence of Cyclobacterium qasimii NBRC 106168.</title>
        <authorList>
            <person name="Hosoyama A."/>
            <person name="Uohara A."/>
            <person name="Ohji S."/>
            <person name="Ichikawa N."/>
        </authorList>
    </citation>
    <scope>NUCLEOTIDE SEQUENCE [LARGE SCALE GENOMIC DNA]</scope>
    <source>
        <strain evidence="2 3">NBRC 106168</strain>
    </source>
</reference>
<dbReference type="InterPro" id="IPR013406">
    <property type="entry name" value="CHP02574_addiction_mod"/>
</dbReference>
<dbReference type="AlphaFoldDB" id="A0A512CDG0"/>
<dbReference type="NCBIfam" id="TIGR02574">
    <property type="entry name" value="stabl_TIGR02574"/>
    <property type="match status" value="1"/>
</dbReference>
<organism evidence="2 3">
    <name type="scientific">Cyclobacterium qasimii</name>
    <dbReference type="NCBI Taxonomy" id="1350429"/>
    <lineage>
        <taxon>Bacteria</taxon>
        <taxon>Pseudomonadati</taxon>
        <taxon>Bacteroidota</taxon>
        <taxon>Cytophagia</taxon>
        <taxon>Cytophagales</taxon>
        <taxon>Cyclobacteriaceae</taxon>
        <taxon>Cyclobacterium</taxon>
    </lineage>
</organism>
<proteinExistence type="predicted"/>